<sequence>MLLWRKNLALFLGSTSRNLFPLGIRKHHQQREENFFTFQSSQKSATKIMESEENEEFLSLRTSKREIPDSPLAKRRF</sequence>
<dbReference type="Proteomes" id="UP001054945">
    <property type="component" value="Unassembled WGS sequence"/>
</dbReference>
<dbReference type="EMBL" id="BPLR01018566">
    <property type="protein sequence ID" value="GIZ00609.1"/>
    <property type="molecule type" value="Genomic_DNA"/>
</dbReference>
<name>A0AAV4Y387_CAEEX</name>
<comment type="caution">
    <text evidence="1">The sequence shown here is derived from an EMBL/GenBank/DDBJ whole genome shotgun (WGS) entry which is preliminary data.</text>
</comment>
<evidence type="ECO:0000313" key="2">
    <source>
        <dbReference type="Proteomes" id="UP001054945"/>
    </source>
</evidence>
<evidence type="ECO:0000313" key="1">
    <source>
        <dbReference type="EMBL" id="GIZ00609.1"/>
    </source>
</evidence>
<organism evidence="1 2">
    <name type="scientific">Caerostris extrusa</name>
    <name type="common">Bark spider</name>
    <name type="synonym">Caerostris bankana</name>
    <dbReference type="NCBI Taxonomy" id="172846"/>
    <lineage>
        <taxon>Eukaryota</taxon>
        <taxon>Metazoa</taxon>
        <taxon>Ecdysozoa</taxon>
        <taxon>Arthropoda</taxon>
        <taxon>Chelicerata</taxon>
        <taxon>Arachnida</taxon>
        <taxon>Araneae</taxon>
        <taxon>Araneomorphae</taxon>
        <taxon>Entelegynae</taxon>
        <taxon>Araneoidea</taxon>
        <taxon>Araneidae</taxon>
        <taxon>Caerostris</taxon>
    </lineage>
</organism>
<accession>A0AAV4Y387</accession>
<reference evidence="1 2" key="1">
    <citation type="submission" date="2021-06" db="EMBL/GenBank/DDBJ databases">
        <title>Caerostris extrusa draft genome.</title>
        <authorList>
            <person name="Kono N."/>
            <person name="Arakawa K."/>
        </authorList>
    </citation>
    <scope>NUCLEOTIDE SEQUENCE [LARGE SCALE GENOMIC DNA]</scope>
</reference>
<dbReference type="AlphaFoldDB" id="A0AAV4Y387"/>
<proteinExistence type="predicted"/>
<protein>
    <submittedName>
        <fullName evidence="1">Uncharacterized protein</fullName>
    </submittedName>
</protein>
<keyword evidence="2" id="KW-1185">Reference proteome</keyword>
<gene>
    <name evidence="1" type="ORF">CEXT_735921</name>
</gene>